<keyword evidence="4" id="KW-1185">Reference proteome</keyword>
<dbReference type="GO" id="GO:0004672">
    <property type="term" value="F:protein kinase activity"/>
    <property type="evidence" value="ECO:0007669"/>
    <property type="project" value="InterPro"/>
</dbReference>
<feature type="domain" description="Protein kinase" evidence="2">
    <location>
        <begin position="9"/>
        <end position="223"/>
    </location>
</feature>
<dbReference type="EMBL" id="SOPW01000017">
    <property type="protein sequence ID" value="TFB14287.1"/>
    <property type="molecule type" value="Genomic_DNA"/>
</dbReference>
<dbReference type="PROSITE" id="PS00107">
    <property type="entry name" value="PROTEIN_KINASE_ATP"/>
    <property type="match status" value="1"/>
</dbReference>
<evidence type="ECO:0000313" key="3">
    <source>
        <dbReference type="EMBL" id="TFB14287.1"/>
    </source>
</evidence>
<name>A0A4Y8IGK3_9BACI</name>
<comment type="caution">
    <text evidence="3">The sequence shown here is derived from an EMBL/GenBank/DDBJ whole genome shotgun (WGS) entry which is preliminary data.</text>
</comment>
<reference evidence="3 4" key="1">
    <citation type="submission" date="2019-03" db="EMBL/GenBank/DDBJ databases">
        <authorList>
            <person name="He R.-H."/>
        </authorList>
    </citation>
    <scope>NUCLEOTIDE SEQUENCE [LARGE SCALE GENOMIC DNA]</scope>
    <source>
        <strain evidence="4">SH 714</strain>
    </source>
</reference>
<dbReference type="InterPro" id="IPR011009">
    <property type="entry name" value="Kinase-like_dom_sf"/>
</dbReference>
<gene>
    <name evidence="3" type="ORF">E3U55_13995</name>
</gene>
<evidence type="ECO:0000313" key="4">
    <source>
        <dbReference type="Proteomes" id="UP000297975"/>
    </source>
</evidence>
<dbReference type="PROSITE" id="PS50011">
    <property type="entry name" value="PROTEIN_KINASE_DOM"/>
    <property type="match status" value="1"/>
</dbReference>
<keyword evidence="1" id="KW-0067">ATP-binding</keyword>
<keyword evidence="1" id="KW-0547">Nucleotide-binding</keyword>
<dbReference type="AlphaFoldDB" id="A0A4Y8IGK3"/>
<dbReference type="Pfam" id="PF00069">
    <property type="entry name" value="Pkinase"/>
    <property type="match status" value="1"/>
</dbReference>
<dbReference type="InterPro" id="IPR017441">
    <property type="entry name" value="Protein_kinase_ATP_BS"/>
</dbReference>
<dbReference type="PANTHER" id="PTHR44167:SF24">
    <property type="entry name" value="SERINE_THREONINE-PROTEIN KINASE CHK2"/>
    <property type="match status" value="1"/>
</dbReference>
<dbReference type="GO" id="GO:0005524">
    <property type="term" value="F:ATP binding"/>
    <property type="evidence" value="ECO:0007669"/>
    <property type="project" value="UniProtKB-UniRule"/>
</dbReference>
<dbReference type="SUPFAM" id="SSF56112">
    <property type="entry name" value="Protein kinase-like (PK-like)"/>
    <property type="match status" value="1"/>
</dbReference>
<evidence type="ECO:0000256" key="1">
    <source>
        <dbReference type="PROSITE-ProRule" id="PRU10141"/>
    </source>
</evidence>
<dbReference type="Proteomes" id="UP000297975">
    <property type="component" value="Unassembled WGS sequence"/>
</dbReference>
<proteinExistence type="predicted"/>
<dbReference type="Gene3D" id="1.10.510.10">
    <property type="entry name" value="Transferase(Phosphotransferase) domain 1"/>
    <property type="match status" value="1"/>
</dbReference>
<dbReference type="InterPro" id="IPR000719">
    <property type="entry name" value="Prot_kinase_dom"/>
</dbReference>
<accession>A0A4Y8IGK3</accession>
<dbReference type="OrthoDB" id="9762169at2"/>
<evidence type="ECO:0000259" key="2">
    <source>
        <dbReference type="PROSITE" id="PS50011"/>
    </source>
</evidence>
<sequence>MELQLKHYEVEPKPIGIGYYGVVYRAYDPLEDRVLAIKKTKIEMGKKEAQILKKVNNSKFLPALYEFLINDGFSYIVMEYIEGEKLGDNFKARIEPWDVKTGIKILMNILEALENIHHRAGFIHNDVMPKNIMIKDKSPDTVKLFDLNLAKEMKNSDMFLKDLRNVAEVGMVLLNGVLPDRLTGNEIKNEGLMSVLMKGLKPTEENRYDSAKQFSKALQPFID</sequence>
<dbReference type="PANTHER" id="PTHR44167">
    <property type="entry name" value="OVARIAN-SPECIFIC SERINE/THREONINE-PROTEIN KINASE LOK-RELATED"/>
    <property type="match status" value="1"/>
</dbReference>
<protein>
    <recommendedName>
        <fullName evidence="2">Protein kinase domain-containing protein</fullName>
    </recommendedName>
</protein>
<feature type="binding site" evidence="1">
    <location>
        <position position="39"/>
    </location>
    <ligand>
        <name>ATP</name>
        <dbReference type="ChEBI" id="CHEBI:30616"/>
    </ligand>
</feature>
<organism evidence="3 4">
    <name type="scientific">Filobacillus milosensis</name>
    <dbReference type="NCBI Taxonomy" id="94137"/>
    <lineage>
        <taxon>Bacteria</taxon>
        <taxon>Bacillati</taxon>
        <taxon>Bacillota</taxon>
        <taxon>Bacilli</taxon>
        <taxon>Bacillales</taxon>
        <taxon>Bacillaceae</taxon>
        <taxon>Filobacillus</taxon>
    </lineage>
</organism>